<keyword evidence="2" id="KW-0472">Membrane</keyword>
<feature type="region of interest" description="Disordered" evidence="1">
    <location>
        <begin position="1"/>
        <end position="33"/>
    </location>
</feature>
<sequence>MLSSVSVSDSTKPTRHVHFTEDAPSPSPRCPIPKLNIQSNKTYKNTLAVHILFHILAVVTAIAALKILQLAARKNSKVEKPGRASSKGSGMNNTPA</sequence>
<feature type="compositionally biased region" description="Polar residues" evidence="1">
    <location>
        <begin position="86"/>
        <end position="96"/>
    </location>
</feature>
<dbReference type="Proteomes" id="UP000001067">
    <property type="component" value="Unassembled WGS sequence"/>
</dbReference>
<name>E3RCA7_PYRTT</name>
<keyword evidence="4" id="KW-1185">Reference proteome</keyword>
<gene>
    <name evidence="3" type="ORF">PTT_00126</name>
</gene>
<dbReference type="AlphaFoldDB" id="E3RCA7"/>
<feature type="transmembrane region" description="Helical" evidence="2">
    <location>
        <begin position="47"/>
        <end position="68"/>
    </location>
</feature>
<feature type="region of interest" description="Disordered" evidence="1">
    <location>
        <begin position="74"/>
        <end position="96"/>
    </location>
</feature>
<reference evidence="3 4" key="1">
    <citation type="journal article" date="2010" name="Genome Biol.">
        <title>A first genome assembly of the barley fungal pathogen Pyrenophora teres f. teres.</title>
        <authorList>
            <person name="Ellwood S.R."/>
            <person name="Liu Z."/>
            <person name="Syme R.A."/>
            <person name="Lai Z."/>
            <person name="Hane J.K."/>
            <person name="Keiper F."/>
            <person name="Moffat C.S."/>
            <person name="Oliver R.P."/>
            <person name="Friesen T.L."/>
        </authorList>
    </citation>
    <scope>NUCLEOTIDE SEQUENCE [LARGE SCALE GENOMIC DNA]</scope>
    <source>
        <strain evidence="3 4">0-1</strain>
    </source>
</reference>
<evidence type="ECO:0000256" key="1">
    <source>
        <dbReference type="SAM" id="MobiDB-lite"/>
    </source>
</evidence>
<proteinExistence type="predicted"/>
<keyword evidence="2" id="KW-1133">Transmembrane helix</keyword>
<dbReference type="KEGG" id="pte:PTT_00126"/>
<protein>
    <submittedName>
        <fullName evidence="3">Uncharacterized protein</fullName>
    </submittedName>
</protein>
<evidence type="ECO:0000256" key="2">
    <source>
        <dbReference type="SAM" id="Phobius"/>
    </source>
</evidence>
<keyword evidence="2" id="KW-0812">Transmembrane</keyword>
<dbReference type="EMBL" id="GL531781">
    <property type="protein sequence ID" value="EFQ96642.1"/>
    <property type="molecule type" value="Genomic_DNA"/>
</dbReference>
<dbReference type="HOGENOM" id="CLU_2360811_0_0_1"/>
<feature type="compositionally biased region" description="Polar residues" evidence="1">
    <location>
        <begin position="1"/>
        <end position="11"/>
    </location>
</feature>
<evidence type="ECO:0000313" key="3">
    <source>
        <dbReference type="EMBL" id="EFQ96642.1"/>
    </source>
</evidence>
<evidence type="ECO:0000313" key="4">
    <source>
        <dbReference type="Proteomes" id="UP000001067"/>
    </source>
</evidence>
<organism evidence="4">
    <name type="scientific">Pyrenophora teres f. teres (strain 0-1)</name>
    <name type="common">Barley net blotch fungus</name>
    <name type="synonym">Drechslera teres f. teres</name>
    <dbReference type="NCBI Taxonomy" id="861557"/>
    <lineage>
        <taxon>Eukaryota</taxon>
        <taxon>Fungi</taxon>
        <taxon>Dikarya</taxon>
        <taxon>Ascomycota</taxon>
        <taxon>Pezizomycotina</taxon>
        <taxon>Dothideomycetes</taxon>
        <taxon>Pleosporomycetidae</taxon>
        <taxon>Pleosporales</taxon>
        <taxon>Pleosporineae</taxon>
        <taxon>Pleosporaceae</taxon>
        <taxon>Pyrenophora</taxon>
    </lineage>
</organism>
<accession>E3RCA7</accession>